<dbReference type="Proteomes" id="UP000203464">
    <property type="component" value="Unassembled WGS sequence"/>
</dbReference>
<evidence type="ECO:0000313" key="1">
    <source>
        <dbReference type="EMBL" id="SMX44178.1"/>
    </source>
</evidence>
<proteinExistence type="predicted"/>
<evidence type="ECO:0000313" key="2">
    <source>
        <dbReference type="Proteomes" id="UP000203464"/>
    </source>
</evidence>
<dbReference type="AlphaFoldDB" id="A0A238KN93"/>
<protein>
    <submittedName>
        <fullName evidence="1">Uncharacterized protein</fullName>
    </submittedName>
</protein>
<sequence>MPFAHKNEKYFLPVGCSHKKPCNARAQDCSWRTDFTSIDTFELLFFCRPLSAELSRVEGTLSENDASNIQTAQAKGFAVARQSENAVTEALKMLAAHAGGRSDEPRMAFGRLYADYTPTIRRLYADLSTLYLNRQEFEPFHQLLCDSILSVWPIGTWETVFGVCQQERKLHTIHTAAKETGIGAFLLEQFLVHAGTLDRLRDVH</sequence>
<accession>A0A238KN93</accession>
<organism evidence="1 2">
    <name type="scientific">Octadecabacter ascidiaceicola</name>
    <dbReference type="NCBI Taxonomy" id="1655543"/>
    <lineage>
        <taxon>Bacteria</taxon>
        <taxon>Pseudomonadati</taxon>
        <taxon>Pseudomonadota</taxon>
        <taxon>Alphaproteobacteria</taxon>
        <taxon>Rhodobacterales</taxon>
        <taxon>Roseobacteraceae</taxon>
        <taxon>Octadecabacter</taxon>
    </lineage>
</organism>
<dbReference type="EMBL" id="FXYD01000006">
    <property type="protein sequence ID" value="SMX44178.1"/>
    <property type="molecule type" value="Genomic_DNA"/>
</dbReference>
<keyword evidence="2" id="KW-1185">Reference proteome</keyword>
<name>A0A238KN93_9RHOB</name>
<reference evidence="2" key="1">
    <citation type="submission" date="2017-05" db="EMBL/GenBank/DDBJ databases">
        <authorList>
            <person name="Rodrigo-Torres L."/>
            <person name="Arahal R. D."/>
            <person name="Lucena T."/>
        </authorList>
    </citation>
    <scope>NUCLEOTIDE SEQUENCE [LARGE SCALE GENOMIC DNA]</scope>
    <source>
        <strain evidence="2">CECT 8868</strain>
    </source>
</reference>
<dbReference type="RefSeq" id="WP_093997441.1">
    <property type="nucleotide sequence ID" value="NZ_FXYD01000006.1"/>
</dbReference>
<dbReference type="OrthoDB" id="7595282at2"/>
<gene>
    <name evidence="1" type="ORF">OCA8868_03082</name>
</gene>